<comment type="caution">
    <text evidence="2">The sequence shown here is derived from an EMBL/GenBank/DDBJ whole genome shotgun (WGS) entry which is preliminary data.</text>
</comment>
<protein>
    <submittedName>
        <fullName evidence="2">Glycosyltransferase family 61 protein</fullName>
    </submittedName>
</protein>
<dbReference type="Pfam" id="PF04577">
    <property type="entry name" value="Glyco_transf_61"/>
    <property type="match status" value="1"/>
</dbReference>
<dbReference type="Proteomes" id="UP000608594">
    <property type="component" value="Unassembled WGS sequence"/>
</dbReference>
<proteinExistence type="predicted"/>
<gene>
    <name evidence="2" type="ORF">H4P12_14910</name>
</gene>
<feature type="domain" description="Glycosyltransferase 61 catalytic" evidence="1">
    <location>
        <begin position="32"/>
        <end position="128"/>
    </location>
</feature>
<dbReference type="EMBL" id="JACOQL010000004">
    <property type="protein sequence ID" value="MBC9247967.1"/>
    <property type="molecule type" value="Genomic_DNA"/>
</dbReference>
<name>A0A926GGQ1_9RHOB</name>
<evidence type="ECO:0000259" key="1">
    <source>
        <dbReference type="Pfam" id="PF04577"/>
    </source>
</evidence>
<dbReference type="AlphaFoldDB" id="A0A926GGQ1"/>
<evidence type="ECO:0000313" key="3">
    <source>
        <dbReference type="Proteomes" id="UP000608594"/>
    </source>
</evidence>
<organism evidence="2 3">
    <name type="scientific">Paracoccus amoyensis</name>
    <dbReference type="NCBI Taxonomy" id="2760093"/>
    <lineage>
        <taxon>Bacteria</taxon>
        <taxon>Pseudomonadati</taxon>
        <taxon>Pseudomonadota</taxon>
        <taxon>Alphaproteobacteria</taxon>
        <taxon>Rhodobacterales</taxon>
        <taxon>Paracoccaceae</taxon>
        <taxon>Paracoccus</taxon>
    </lineage>
</organism>
<evidence type="ECO:0000313" key="2">
    <source>
        <dbReference type="EMBL" id="MBC9247967.1"/>
    </source>
</evidence>
<dbReference type="GO" id="GO:0016757">
    <property type="term" value="F:glycosyltransferase activity"/>
    <property type="evidence" value="ECO:0007669"/>
    <property type="project" value="InterPro"/>
</dbReference>
<reference evidence="2" key="1">
    <citation type="submission" date="2020-08" db="EMBL/GenBank/DDBJ databases">
        <title>Paracoccus amoyensis sp. nov., isolated from the surface seawater at coast of Xiamen, Fujian.</title>
        <authorList>
            <person name="Lyu L."/>
        </authorList>
    </citation>
    <scope>NUCLEOTIDE SEQUENCE</scope>
    <source>
        <strain evidence="2">11-3</strain>
    </source>
</reference>
<accession>A0A926GGQ1</accession>
<dbReference type="InterPro" id="IPR049625">
    <property type="entry name" value="Glyco_transf_61_cat"/>
</dbReference>
<sequence length="170" mass="19394">MMNIDPARFVPCGHVANKVITCAYLPDINPFYWSGDLSAFFRAMAARTFPMPRKEIRFYLSRQKSTRADSYEEQLQCELEKRGFLIIHAQELSVREQVELFASASCIIAPHGAGLANTIFCRSEVKVIEIFNTSIVSPDFCQRLKYVTRDYHPVVNLNDRAVGRVLDLIS</sequence>
<keyword evidence="3" id="KW-1185">Reference proteome</keyword>